<dbReference type="Gene3D" id="3.30.200.20">
    <property type="entry name" value="Phosphorylase Kinase, domain 1"/>
    <property type="match status" value="1"/>
</dbReference>
<dbReference type="RefSeq" id="WP_104424966.1">
    <property type="nucleotide sequence ID" value="NZ_PTIY01000015.1"/>
</dbReference>
<keyword evidence="4" id="KW-1185">Reference proteome</keyword>
<sequence>MNWQAIAQQIESATGQPFRLLAAEPLAGGYINAAYRLLAENQSFFVKLNRPEQVAMFEAEASGLQALAQAQAIRVPEPIVCGQTTDHAFLVLEHIPLNRLSTRSEQLLGQQLAELHRQKQPYFGWHRDNTIGSTAQINGRYDDWISFWSVQRLEHQLKLAAAKGYGGNLQTLGEKLCTNLKPLFSGYRPQPALVHGDLWGGNAAADDQGNPVIYDPACYFGDRETDLAMTELFGGFGPAFYQAYKTVYPLDPGYARRKTLYNLYHILNHLNLFGRSYLHQAENMIATLLKAVE</sequence>
<evidence type="ECO:0000313" key="4">
    <source>
        <dbReference type="Proteomes" id="UP000238071"/>
    </source>
</evidence>
<reference evidence="3 4" key="1">
    <citation type="submission" date="2018-02" db="EMBL/GenBank/DDBJ databases">
        <title>Subsurface microbial communities from deep shales in Ohio and West Virginia, USA.</title>
        <authorList>
            <person name="Wrighton K."/>
        </authorList>
    </citation>
    <scope>NUCLEOTIDE SEQUENCE [LARGE SCALE GENOMIC DNA]</scope>
    <source>
        <strain evidence="3 4">OWC-G53F</strain>
    </source>
</reference>
<dbReference type="SUPFAM" id="SSF56112">
    <property type="entry name" value="Protein kinase-like (PK-like)"/>
    <property type="match status" value="1"/>
</dbReference>
<dbReference type="Pfam" id="PF03881">
    <property type="entry name" value="Fructosamin_kin"/>
    <property type="match status" value="1"/>
</dbReference>
<comment type="caution">
    <text evidence="3">The sequence shown here is derived from an EMBL/GenBank/DDBJ whole genome shotgun (WGS) entry which is preliminary data.</text>
</comment>
<dbReference type="PIRSF" id="PIRSF006221">
    <property type="entry name" value="Ketosamine-3-kinase"/>
    <property type="match status" value="1"/>
</dbReference>
<dbReference type="AlphaFoldDB" id="A0A2S6GP20"/>
<keyword evidence="2" id="KW-0808">Transferase</keyword>
<protein>
    <submittedName>
        <fullName evidence="3">Fructosamine-3-kinase</fullName>
    </submittedName>
</protein>
<dbReference type="InterPro" id="IPR011009">
    <property type="entry name" value="Kinase-like_dom_sf"/>
</dbReference>
<comment type="similarity">
    <text evidence="1 2">Belongs to the fructosamine kinase family.</text>
</comment>
<evidence type="ECO:0000256" key="2">
    <source>
        <dbReference type="PIRNR" id="PIRNR006221"/>
    </source>
</evidence>
<proteinExistence type="inferred from homology"/>
<dbReference type="Gene3D" id="3.90.1200.10">
    <property type="match status" value="1"/>
</dbReference>
<dbReference type="EMBL" id="PTIY01000015">
    <property type="protein sequence ID" value="PPK66992.1"/>
    <property type="molecule type" value="Genomic_DNA"/>
</dbReference>
<dbReference type="PANTHER" id="PTHR12149">
    <property type="entry name" value="FRUCTOSAMINE 3 KINASE-RELATED PROTEIN"/>
    <property type="match status" value="1"/>
</dbReference>
<name>A0A2S6GP20_9GAMM</name>
<evidence type="ECO:0000256" key="1">
    <source>
        <dbReference type="ARBA" id="ARBA00009460"/>
    </source>
</evidence>
<dbReference type="PANTHER" id="PTHR12149:SF8">
    <property type="entry name" value="PROTEIN-RIBULOSAMINE 3-KINASE"/>
    <property type="match status" value="1"/>
</dbReference>
<dbReference type="GO" id="GO:0016301">
    <property type="term" value="F:kinase activity"/>
    <property type="evidence" value="ECO:0007669"/>
    <property type="project" value="UniProtKB-UniRule"/>
</dbReference>
<dbReference type="InterPro" id="IPR016477">
    <property type="entry name" value="Fructo-/Ketosamine-3-kinase"/>
</dbReference>
<gene>
    <name evidence="3" type="ORF">B0F88_11582</name>
</gene>
<evidence type="ECO:0000313" key="3">
    <source>
        <dbReference type="EMBL" id="PPK66992.1"/>
    </source>
</evidence>
<dbReference type="Proteomes" id="UP000238071">
    <property type="component" value="Unassembled WGS sequence"/>
</dbReference>
<dbReference type="OrthoDB" id="5291879at2"/>
<accession>A0A2S6GP20</accession>
<keyword evidence="2 3" id="KW-0418">Kinase</keyword>
<organism evidence="3 4">
    <name type="scientific">Methylobacter tundripaludum</name>
    <dbReference type="NCBI Taxonomy" id="173365"/>
    <lineage>
        <taxon>Bacteria</taxon>
        <taxon>Pseudomonadati</taxon>
        <taxon>Pseudomonadota</taxon>
        <taxon>Gammaproteobacteria</taxon>
        <taxon>Methylococcales</taxon>
        <taxon>Methylococcaceae</taxon>
        <taxon>Methylobacter</taxon>
    </lineage>
</organism>